<reference evidence="1" key="1">
    <citation type="submission" date="2021-10" db="EMBL/GenBank/DDBJ databases">
        <title>Psilocybe cubensis genome.</title>
        <authorList>
            <person name="Mckernan K.J."/>
            <person name="Crawford S."/>
            <person name="Trippe A."/>
            <person name="Kane L.T."/>
            <person name="Mclaughlin S."/>
        </authorList>
    </citation>
    <scope>NUCLEOTIDE SEQUENCE</scope>
    <source>
        <strain evidence="1">MGC-MH-2018</strain>
    </source>
</reference>
<keyword evidence="2" id="KW-1185">Reference proteome</keyword>
<dbReference type="EMBL" id="JAFIQS020000013">
    <property type="protein sequence ID" value="KAH9474914.1"/>
    <property type="molecule type" value="Genomic_DNA"/>
</dbReference>
<accession>A0ACB8GHF4</accession>
<protein>
    <submittedName>
        <fullName evidence="1">Uncharacterized protein</fullName>
    </submittedName>
</protein>
<evidence type="ECO:0000313" key="2">
    <source>
        <dbReference type="Proteomes" id="UP000664032"/>
    </source>
</evidence>
<evidence type="ECO:0000313" key="1">
    <source>
        <dbReference type="EMBL" id="KAH9474914.1"/>
    </source>
</evidence>
<organism evidence="1 2">
    <name type="scientific">Psilocybe cubensis</name>
    <name type="common">Psychedelic mushroom</name>
    <name type="synonym">Stropharia cubensis</name>
    <dbReference type="NCBI Taxonomy" id="181762"/>
    <lineage>
        <taxon>Eukaryota</taxon>
        <taxon>Fungi</taxon>
        <taxon>Dikarya</taxon>
        <taxon>Basidiomycota</taxon>
        <taxon>Agaricomycotina</taxon>
        <taxon>Agaricomycetes</taxon>
        <taxon>Agaricomycetidae</taxon>
        <taxon>Agaricales</taxon>
        <taxon>Agaricineae</taxon>
        <taxon>Strophariaceae</taxon>
        <taxon>Psilocybe</taxon>
    </lineage>
</organism>
<name>A0ACB8GHF4_PSICU</name>
<proteinExistence type="predicted"/>
<comment type="caution">
    <text evidence="1">The sequence shown here is derived from an EMBL/GenBank/DDBJ whole genome shotgun (WGS) entry which is preliminary data.</text>
</comment>
<dbReference type="Proteomes" id="UP000664032">
    <property type="component" value="Unassembled WGS sequence"/>
</dbReference>
<sequence length="774" mass="84254">MANPFSRQSSSKSKHSAFVPSPRFLSESPAKNRSPLHVDYPGQPSRNDLRSPIPPPPANLYPGTPLAFTVDPGAPFLAAVAPTDDHRSENGSTWDDPGPKGFTGAVVSGIKNVVKRSLRDRSRSQYTQKQRGYGQVDNSIVYDLPPQLRDSGYAVSSVPIPPSGLPPMPQNLSTPPSSRHTSYSARAPSETLLGHAEDRYDKDDATIIGHSNSVLKQQTRPQPVNQEYEYGQRYESDQEESPAQQYQRQVMDAYRLSQTASPSRQVPRRYTVPQPTYSEIIGPEDIASPVSADLQIGPNYKQMDVRTPPPSEISFNTYLKRLQKFASDVNSLPWIAKERVTKDYYPERSRRSDEPKKAPAIVWRSEAFLKAEGYHDPEGSGADGDGSFSEWSGVEKDGSVRTGPGMHAPRRGSRSAMDLDAEFEGSRTPLPANQPNLTPYTRPRGVQLTDTPMPPRVSQPPDSVLFQKGPPPVIPDLPLPQQQTMPVQPGGEQGNGYVHIVPSHPPPIIAQTPNTYTAPVPPMANQYIPQDPNAYSRDYSQPFGPEGQNTNAWYPPQVTPPNYSIEAVNQLVPTAEFPYLGPNPDWAGGQPPPPPVAFPSPPRPLREQDRTNQSPIFIPPSPRPPPSPQQLQPQQRTPTGQPPAASFPSPAPAPPRPREHDHAMSPSPVIPPLNLAPAAPTFPNTPRASTPISAPQSSAPPSPSPAQWEQYATSHRTGYVPAHYAEHYYGEVYGPGVHAARPPVVQPPVTVSAGSGSGSGSGRSGRSDTDKVVY</sequence>
<gene>
    <name evidence="1" type="ORF">JR316_0013382</name>
</gene>